<feature type="compositionally biased region" description="Polar residues" evidence="1">
    <location>
        <begin position="261"/>
        <end position="270"/>
    </location>
</feature>
<feature type="compositionally biased region" description="Polar residues" evidence="1">
    <location>
        <begin position="401"/>
        <end position="418"/>
    </location>
</feature>
<dbReference type="AlphaFoldDB" id="A0AAD8S4N8"/>
<accession>A0AAD8S4N8</accession>
<feature type="compositionally biased region" description="Polar residues" evidence="1">
    <location>
        <begin position="127"/>
        <end position="149"/>
    </location>
</feature>
<feature type="region of interest" description="Disordered" evidence="1">
    <location>
        <begin position="258"/>
        <end position="280"/>
    </location>
</feature>
<proteinExistence type="predicted"/>
<feature type="region of interest" description="Disordered" evidence="1">
    <location>
        <begin position="104"/>
        <end position="149"/>
    </location>
</feature>
<feature type="compositionally biased region" description="Low complexity" evidence="1">
    <location>
        <begin position="271"/>
        <end position="280"/>
    </location>
</feature>
<feature type="compositionally biased region" description="Polar residues" evidence="1">
    <location>
        <begin position="311"/>
        <end position="323"/>
    </location>
</feature>
<evidence type="ECO:0000313" key="2">
    <source>
        <dbReference type="EMBL" id="KAK1645494.1"/>
    </source>
</evidence>
<name>A0AAD8S4N8_LOLMU</name>
<keyword evidence="3" id="KW-1185">Reference proteome</keyword>
<dbReference type="EMBL" id="JAUUTY010000004">
    <property type="protein sequence ID" value="KAK1645494.1"/>
    <property type="molecule type" value="Genomic_DNA"/>
</dbReference>
<dbReference type="Proteomes" id="UP001231189">
    <property type="component" value="Unassembled WGS sequence"/>
</dbReference>
<evidence type="ECO:0000256" key="1">
    <source>
        <dbReference type="SAM" id="MobiDB-lite"/>
    </source>
</evidence>
<protein>
    <recommendedName>
        <fullName evidence="4">Transposase Tnp1/En/Spm-like domain-containing protein</fullName>
    </recommendedName>
</protein>
<sequence length="584" mass="61692">MDGDLYSELFTPPRNCRRHGFGLLVGGKGSKVLDEAVEALRDSKEENIELRGYVETLMARSQQLEEKVNYLMARQRDGHTDEMHQEREEAVAEELAASTLAELSTHKQAPPEQEQTKEASSAAGRTISASASRASGITSAPSSSHNTMKVPTATTLKSTSAPFKSPFKASGKGAAYAEKTVQGSAIACDQKTEPATVLGSKATTAAAKIPKAGRSAKGSTINGSEAASIPTIPEAAGAANGSTIALKASAAAARNVPEASGASNGSTTINGSKAAPKGSGAAAHKLAEAAGSAKGSTTALSGSEAAASAPRKSTPTPQGSTADAGTLSSQTSTRTRTKKATTNQGTTSSALKEASLLGLSQMLPPKSKAVTAISEQGQEMKSPITSKRRRNAKSGDYIEGSQGNVESQEKTAATPTETISKRQKKRKIEELVDDKLEELNDDVVITSVSVVQKPKCSYMNLLDNTLLVKVKEEKLEENIADKEGDWHSTKRCTDEHNDWFRARNPLKANKMKTGIEVGLTSPNSFQMVALGTVQEIENEEFVKVLVNVVFKTTTALPIPKGRMVQMGDTEAHCITWPRKNVGHL</sequence>
<feature type="region of interest" description="Disordered" evidence="1">
    <location>
        <begin position="368"/>
        <end position="418"/>
    </location>
</feature>
<feature type="region of interest" description="Disordered" evidence="1">
    <location>
        <begin position="293"/>
        <end position="349"/>
    </location>
</feature>
<evidence type="ECO:0000313" key="3">
    <source>
        <dbReference type="Proteomes" id="UP001231189"/>
    </source>
</evidence>
<gene>
    <name evidence="2" type="ORF">QYE76_063299</name>
</gene>
<evidence type="ECO:0008006" key="4">
    <source>
        <dbReference type="Google" id="ProtNLM"/>
    </source>
</evidence>
<reference evidence="2" key="1">
    <citation type="submission" date="2023-07" db="EMBL/GenBank/DDBJ databases">
        <title>A chromosome-level genome assembly of Lolium multiflorum.</title>
        <authorList>
            <person name="Chen Y."/>
            <person name="Copetti D."/>
            <person name="Kolliker R."/>
            <person name="Studer B."/>
        </authorList>
    </citation>
    <scope>NUCLEOTIDE SEQUENCE</scope>
    <source>
        <strain evidence="2">02402/16</strain>
        <tissue evidence="2">Leaf</tissue>
    </source>
</reference>
<feature type="compositionally biased region" description="Polar residues" evidence="1">
    <location>
        <begin position="373"/>
        <end position="385"/>
    </location>
</feature>
<organism evidence="2 3">
    <name type="scientific">Lolium multiflorum</name>
    <name type="common">Italian ryegrass</name>
    <name type="synonym">Lolium perenne subsp. multiflorum</name>
    <dbReference type="NCBI Taxonomy" id="4521"/>
    <lineage>
        <taxon>Eukaryota</taxon>
        <taxon>Viridiplantae</taxon>
        <taxon>Streptophyta</taxon>
        <taxon>Embryophyta</taxon>
        <taxon>Tracheophyta</taxon>
        <taxon>Spermatophyta</taxon>
        <taxon>Magnoliopsida</taxon>
        <taxon>Liliopsida</taxon>
        <taxon>Poales</taxon>
        <taxon>Poaceae</taxon>
        <taxon>BOP clade</taxon>
        <taxon>Pooideae</taxon>
        <taxon>Poodae</taxon>
        <taxon>Poeae</taxon>
        <taxon>Poeae Chloroplast Group 2 (Poeae type)</taxon>
        <taxon>Loliodinae</taxon>
        <taxon>Loliinae</taxon>
        <taxon>Lolium</taxon>
    </lineage>
</organism>
<comment type="caution">
    <text evidence="2">The sequence shown here is derived from an EMBL/GenBank/DDBJ whole genome shotgun (WGS) entry which is preliminary data.</text>
</comment>